<evidence type="ECO:0000259" key="10">
    <source>
        <dbReference type="Pfam" id="PF17745"/>
    </source>
</evidence>
<dbReference type="Pfam" id="PF09468">
    <property type="entry name" value="RNase_H2-Ydr279"/>
    <property type="match status" value="1"/>
</dbReference>
<accession>A0A8D0XF67</accession>
<comment type="subcellular location">
    <subcellularLocation>
        <location evidence="1">Nucleus</location>
    </subcellularLocation>
</comment>
<dbReference type="FunFam" id="1.10.20.120:FF:000001">
    <property type="entry name" value="Ribonuclease H2 subunit B"/>
    <property type="match status" value="1"/>
</dbReference>
<evidence type="ECO:0000256" key="4">
    <source>
        <dbReference type="ARBA" id="ARBA00019062"/>
    </source>
</evidence>
<dbReference type="Pfam" id="PF17745">
    <property type="entry name" value="Ydr279_N"/>
    <property type="match status" value="1"/>
</dbReference>
<comment type="similarity">
    <text evidence="2">Belongs to the RNase H2 subunit B family.</text>
</comment>
<comment type="subunit">
    <text evidence="3">The RNase H2 complex is a heterotrimer composed of the catalytic subunit RNASEH2A and the non-catalytic subunits RNASEH2B and RNASEH2C.</text>
</comment>
<dbReference type="GO" id="GO:0032299">
    <property type="term" value="C:ribonuclease H2 complex"/>
    <property type="evidence" value="ECO:0007669"/>
    <property type="project" value="InterPro"/>
</dbReference>
<evidence type="ECO:0000259" key="9">
    <source>
        <dbReference type="Pfam" id="PF09468"/>
    </source>
</evidence>
<dbReference type="InterPro" id="IPR019024">
    <property type="entry name" value="RNase_H2_suB_wHTH"/>
</dbReference>
<keyword evidence="5" id="KW-0539">Nucleus</keyword>
<evidence type="ECO:0000256" key="6">
    <source>
        <dbReference type="ARBA" id="ARBA00024778"/>
    </source>
</evidence>
<dbReference type="PANTHER" id="PTHR13383:SF11">
    <property type="entry name" value="RIBONUCLEASE H2 SUBUNIT B"/>
    <property type="match status" value="1"/>
</dbReference>
<sequence>MAGSMDRRDGACGRQHVFLVPEYLKDASKKMKNGLMFVKLVNPCSGEGAIYLFNMCLPQLFEIKVFKEKHHSWFINESVQSGGLLHFATPMDPLFLLLHYLMKAGKEGKFQPIDQVVMDDMFPNCILLLKLPELEKLLRHVTEEKEIDKKKYYKYSKEKTLKWLEKKVHQTVAALKTNNVNVGARVQSTAFFFGDQASIDKEGKHIISSEVIFVWSKLLMCKCLSYSFKTSVSRKLHILLLYSHRSRGRCVFCFRAKWYCCRRSLLSIISTEFIHSTDVHFALIVITTLTTHLLSVSHVPGLLLSCQCAHISLSDPASKSHSTLKASRLGPESHS</sequence>
<name>A0A8D0XF67_PIG</name>
<dbReference type="InterPro" id="IPR041195">
    <property type="entry name" value="Rnh202_N"/>
</dbReference>
<evidence type="ECO:0000256" key="7">
    <source>
        <dbReference type="ARBA" id="ARBA00033464"/>
    </source>
</evidence>
<reference evidence="11" key="1">
    <citation type="submission" date="2025-08" db="UniProtKB">
        <authorList>
            <consortium name="Ensembl"/>
        </authorList>
    </citation>
    <scope>IDENTIFICATION</scope>
</reference>
<organism evidence="11 12">
    <name type="scientific">Sus scrofa</name>
    <name type="common">Pig</name>
    <dbReference type="NCBI Taxonomy" id="9823"/>
    <lineage>
        <taxon>Eukaryota</taxon>
        <taxon>Metazoa</taxon>
        <taxon>Chordata</taxon>
        <taxon>Craniata</taxon>
        <taxon>Vertebrata</taxon>
        <taxon>Euteleostomi</taxon>
        <taxon>Mammalia</taxon>
        <taxon>Eutheria</taxon>
        <taxon>Laurasiatheria</taxon>
        <taxon>Artiodactyla</taxon>
        <taxon>Suina</taxon>
        <taxon>Suidae</taxon>
        <taxon>Sus</taxon>
    </lineage>
</organism>
<dbReference type="Gene3D" id="2.20.25.530">
    <property type="match status" value="1"/>
</dbReference>
<feature type="region of interest" description="Disordered" evidence="8">
    <location>
        <begin position="315"/>
        <end position="335"/>
    </location>
</feature>
<dbReference type="Gene3D" id="1.10.20.120">
    <property type="match status" value="1"/>
</dbReference>
<evidence type="ECO:0000313" key="11">
    <source>
        <dbReference type="Ensembl" id="ENSSSCP00030033696.1"/>
    </source>
</evidence>
<evidence type="ECO:0000256" key="1">
    <source>
        <dbReference type="ARBA" id="ARBA00004123"/>
    </source>
</evidence>
<dbReference type="InterPro" id="IPR040456">
    <property type="entry name" value="RNase_H2_suB"/>
</dbReference>
<feature type="domain" description="Rnh202 triple barrel" evidence="10">
    <location>
        <begin position="33"/>
        <end position="92"/>
    </location>
</feature>
<protein>
    <recommendedName>
        <fullName evidence="4">Ribonuclease H2 subunit B</fullName>
    </recommendedName>
    <alternativeName>
        <fullName evidence="7">Ribonuclease HI subunit B</fullName>
    </alternativeName>
</protein>
<feature type="compositionally biased region" description="Polar residues" evidence="8">
    <location>
        <begin position="315"/>
        <end position="325"/>
    </location>
</feature>
<dbReference type="Ensembl" id="ENSSSCT00030073626.1">
    <property type="protein sequence ID" value="ENSSSCP00030033696.1"/>
    <property type="gene ID" value="ENSSSCG00030052657.1"/>
</dbReference>
<dbReference type="GO" id="GO:0005634">
    <property type="term" value="C:nucleus"/>
    <property type="evidence" value="ECO:0007669"/>
    <property type="project" value="UniProtKB-SubCell"/>
</dbReference>
<evidence type="ECO:0000256" key="2">
    <source>
        <dbReference type="ARBA" id="ARBA00009823"/>
    </source>
</evidence>
<dbReference type="AlphaFoldDB" id="A0A8D0XF67"/>
<comment type="function">
    <text evidence="6">Non catalytic subunit of RNase H2, an endonuclease that specifically degrades the RNA of RNA:DNA hybrids. Participates in DNA replication, possibly by mediating the removal of lagging-strand Okazaki fragment RNA primers during DNA replication. Mediates the excision of single ribonucleotides from DNA:RNA duplexes.</text>
</comment>
<dbReference type="GO" id="GO:0006139">
    <property type="term" value="P:nucleobase-containing compound metabolic process"/>
    <property type="evidence" value="ECO:0007669"/>
    <property type="project" value="UniProtKB-ARBA"/>
</dbReference>
<dbReference type="CDD" id="cd09270">
    <property type="entry name" value="RNase_H2-B"/>
    <property type="match status" value="1"/>
</dbReference>
<proteinExistence type="inferred from homology"/>
<dbReference type="Proteomes" id="UP000694570">
    <property type="component" value="Unplaced"/>
</dbReference>
<evidence type="ECO:0000313" key="12">
    <source>
        <dbReference type="Proteomes" id="UP000694570"/>
    </source>
</evidence>
<dbReference type="FunFam" id="2.20.25.530:FF:000001">
    <property type="entry name" value="Ribonuclease H2 subunit B"/>
    <property type="match status" value="1"/>
</dbReference>
<feature type="domain" description="Ribonuclease H2 subunit B wHTH" evidence="9">
    <location>
        <begin position="95"/>
        <end position="196"/>
    </location>
</feature>
<dbReference type="PANTHER" id="PTHR13383">
    <property type="entry name" value="RIBONUCLEASE H2 SUBUNIT B"/>
    <property type="match status" value="1"/>
</dbReference>
<gene>
    <name evidence="11" type="primary">RNASEH2B</name>
</gene>
<evidence type="ECO:0000256" key="3">
    <source>
        <dbReference type="ARBA" id="ARBA00011277"/>
    </source>
</evidence>
<evidence type="ECO:0000256" key="8">
    <source>
        <dbReference type="SAM" id="MobiDB-lite"/>
    </source>
</evidence>
<evidence type="ECO:0000256" key="5">
    <source>
        <dbReference type="ARBA" id="ARBA00023242"/>
    </source>
</evidence>